<dbReference type="InterPro" id="IPR002401">
    <property type="entry name" value="Cyt_P450_E_grp-I"/>
</dbReference>
<keyword evidence="8" id="KW-1185">Reference proteome</keyword>
<feature type="region of interest" description="Disordered" evidence="6">
    <location>
        <begin position="268"/>
        <end position="292"/>
    </location>
</feature>
<feature type="compositionally biased region" description="Low complexity" evidence="6">
    <location>
        <begin position="274"/>
        <end position="286"/>
    </location>
</feature>
<evidence type="ECO:0000313" key="7">
    <source>
        <dbReference type="EMBL" id="KAH7051155.1"/>
    </source>
</evidence>
<dbReference type="Gene3D" id="1.10.630.10">
    <property type="entry name" value="Cytochrome P450"/>
    <property type="match status" value="1"/>
</dbReference>
<organism evidence="7 8">
    <name type="scientific">Macrophomina phaseolina</name>
    <dbReference type="NCBI Taxonomy" id="35725"/>
    <lineage>
        <taxon>Eukaryota</taxon>
        <taxon>Fungi</taxon>
        <taxon>Dikarya</taxon>
        <taxon>Ascomycota</taxon>
        <taxon>Pezizomycotina</taxon>
        <taxon>Dothideomycetes</taxon>
        <taxon>Dothideomycetes incertae sedis</taxon>
        <taxon>Botryosphaeriales</taxon>
        <taxon>Botryosphaeriaceae</taxon>
        <taxon>Macrophomina</taxon>
    </lineage>
</organism>
<evidence type="ECO:0000256" key="2">
    <source>
        <dbReference type="ARBA" id="ARBA00010617"/>
    </source>
</evidence>
<keyword evidence="5" id="KW-0560">Oxidoreductase</keyword>
<dbReference type="PROSITE" id="PS00086">
    <property type="entry name" value="CYTOCHROME_P450"/>
    <property type="match status" value="1"/>
</dbReference>
<evidence type="ECO:0000256" key="4">
    <source>
        <dbReference type="ARBA" id="ARBA00023004"/>
    </source>
</evidence>
<dbReference type="PANTHER" id="PTHR24305:SF232">
    <property type="entry name" value="P450, PUTATIVE (EUROFUNG)-RELATED"/>
    <property type="match status" value="1"/>
</dbReference>
<dbReference type="PRINTS" id="PR00463">
    <property type="entry name" value="EP450I"/>
</dbReference>
<keyword evidence="3 5" id="KW-0479">Metal-binding</keyword>
<sequence length="526" mass="59168">MLLQHLVEVLSLRLIFKFCVIGTAAYLLYNKYGTGLNHIPGPFLAGFTDLWRLWIVWGRRPELVHISLHKKYGKLVRLGPRTVLVSDNGAAKTIYALNAGFIKSDFYPVQQTVAKGKPLQSLFNTTDEAFHAKLRRAVSNAYAMSTIVQYEPLVDSTTAAFLAQMTERYADREDQSGICDFGTWLQYYAFDVIGELTYSKRLGFVDRGEDVDSIISNLERLLNYVSVIGQMPILDRIFLKNPVRLWKSALGSANSNTPVVEFARKRMAERSSTDADAGATDTATPDGRPRRDFLSRFGEAHKKDPAFISPQRVLALTVANMFAGSDTTAISLRAIFYHLIRQPSTLAKLRAELAEMEARGVWERDDVLVRWADVRDLPYLGAVIMEALRVHPAAGLPLERVAPARGVSVCGTFLPGGTIVGCTAWTLHRDAAVFGPDVEAFRPERWIEANEERKAEMKNGLFAFGAGARTCIGKNISLLEMYKLVPAILRSFDIELVNPEKEWTIHNAWFVKQSDFYVRLRRRIRQ</sequence>
<comment type="caution">
    <text evidence="7">The sequence shown here is derived from an EMBL/GenBank/DDBJ whole genome shotgun (WGS) entry which is preliminary data.</text>
</comment>
<reference evidence="7 8" key="1">
    <citation type="journal article" date="2021" name="Nat. Commun.">
        <title>Genetic determinants of endophytism in the Arabidopsis root mycobiome.</title>
        <authorList>
            <person name="Mesny F."/>
            <person name="Miyauchi S."/>
            <person name="Thiergart T."/>
            <person name="Pickel B."/>
            <person name="Atanasova L."/>
            <person name="Karlsson M."/>
            <person name="Huettel B."/>
            <person name="Barry K.W."/>
            <person name="Haridas S."/>
            <person name="Chen C."/>
            <person name="Bauer D."/>
            <person name="Andreopoulos W."/>
            <person name="Pangilinan J."/>
            <person name="LaButti K."/>
            <person name="Riley R."/>
            <person name="Lipzen A."/>
            <person name="Clum A."/>
            <person name="Drula E."/>
            <person name="Henrissat B."/>
            <person name="Kohler A."/>
            <person name="Grigoriev I.V."/>
            <person name="Martin F.M."/>
            <person name="Hacquard S."/>
        </authorList>
    </citation>
    <scope>NUCLEOTIDE SEQUENCE [LARGE SCALE GENOMIC DNA]</scope>
    <source>
        <strain evidence="7 8">MPI-SDFR-AT-0080</strain>
    </source>
</reference>
<dbReference type="Pfam" id="PF00067">
    <property type="entry name" value="p450"/>
    <property type="match status" value="1"/>
</dbReference>
<evidence type="ECO:0000256" key="3">
    <source>
        <dbReference type="ARBA" id="ARBA00022723"/>
    </source>
</evidence>
<accession>A0ABQ8GC42</accession>
<keyword evidence="5" id="KW-0503">Monooxygenase</keyword>
<keyword evidence="5" id="KW-0349">Heme</keyword>
<keyword evidence="4 5" id="KW-0408">Iron</keyword>
<dbReference type="CDD" id="cd11060">
    <property type="entry name" value="CYP57A1-like"/>
    <property type="match status" value="1"/>
</dbReference>
<evidence type="ECO:0000256" key="6">
    <source>
        <dbReference type="SAM" id="MobiDB-lite"/>
    </source>
</evidence>
<dbReference type="PRINTS" id="PR00385">
    <property type="entry name" value="P450"/>
</dbReference>
<dbReference type="InterPro" id="IPR017972">
    <property type="entry name" value="Cyt_P450_CS"/>
</dbReference>
<dbReference type="Proteomes" id="UP000774617">
    <property type="component" value="Unassembled WGS sequence"/>
</dbReference>
<gene>
    <name evidence="7" type="ORF">B0J12DRAFT_573032</name>
</gene>
<name>A0ABQ8GC42_9PEZI</name>
<proteinExistence type="inferred from homology"/>
<dbReference type="InterPro" id="IPR036396">
    <property type="entry name" value="Cyt_P450_sf"/>
</dbReference>
<comment type="cofactor">
    <cofactor evidence="1">
        <name>heme</name>
        <dbReference type="ChEBI" id="CHEBI:30413"/>
    </cofactor>
</comment>
<evidence type="ECO:0000256" key="1">
    <source>
        <dbReference type="ARBA" id="ARBA00001971"/>
    </source>
</evidence>
<protein>
    <submittedName>
        <fullName evidence="7">Cytochrome P450 oxidoreductase</fullName>
    </submittedName>
</protein>
<dbReference type="EMBL" id="JAGTJR010000012">
    <property type="protein sequence ID" value="KAH7051155.1"/>
    <property type="molecule type" value="Genomic_DNA"/>
</dbReference>
<dbReference type="InterPro" id="IPR001128">
    <property type="entry name" value="Cyt_P450"/>
</dbReference>
<dbReference type="PANTHER" id="PTHR24305">
    <property type="entry name" value="CYTOCHROME P450"/>
    <property type="match status" value="1"/>
</dbReference>
<dbReference type="InterPro" id="IPR050121">
    <property type="entry name" value="Cytochrome_P450_monoxygenase"/>
</dbReference>
<dbReference type="SUPFAM" id="SSF48264">
    <property type="entry name" value="Cytochrome P450"/>
    <property type="match status" value="1"/>
</dbReference>
<evidence type="ECO:0000313" key="8">
    <source>
        <dbReference type="Proteomes" id="UP000774617"/>
    </source>
</evidence>
<comment type="similarity">
    <text evidence="2 5">Belongs to the cytochrome P450 family.</text>
</comment>
<evidence type="ECO:0000256" key="5">
    <source>
        <dbReference type="RuleBase" id="RU000461"/>
    </source>
</evidence>